<keyword evidence="4" id="KW-0002">3D-structure</keyword>
<dbReference type="Proteomes" id="UP000002195">
    <property type="component" value="Unassembled WGS sequence"/>
</dbReference>
<dbReference type="PDBsum" id="5NR5"/>
<dbReference type="EMBL" id="AAFI02000130">
    <property type="protein sequence ID" value="EAL62861.1"/>
    <property type="molecule type" value="Genomic_DNA"/>
</dbReference>
<dbReference type="HOGENOM" id="CLU_2214937_0_0_1"/>
<sequence length="107" mass="11924">MDPLDKIINDIKKEANDSGVTLAPLSVPKPKLEELSEQQKIILAEYIAEVGLQNITAITLSKKLNITVEKAKNYIKNSNRLGRTNNLKTIGILQEEVSSMEAKSMTW</sequence>
<evidence type="ECO:0000313" key="2">
    <source>
        <dbReference type="EMBL" id="EAL62861.1"/>
    </source>
</evidence>
<dbReference type="SMR" id="Q54HW9"/>
<reference evidence="4" key="4">
    <citation type="journal article" date="2017" name="Sci. Adv.">
        <title>Homeodomain-like DNA binding proteins control the haploid-to-diploid transition in &lt;i&gt;Dictyostelium&lt;/i&gt;.</title>
        <authorList>
            <person name="Hedgethorne K."/>
            <person name="Eustermann S."/>
            <person name="Yang J.C."/>
            <person name="Ogden T.E.H."/>
            <person name="Neuhaus D."/>
            <person name="Bloomfield G."/>
        </authorList>
    </citation>
    <scope>STRUCTURE BY NMR</scope>
</reference>
<dbReference type="RefSeq" id="XP_636365.1">
    <property type="nucleotide sequence ID" value="XM_631273.1"/>
</dbReference>
<dbReference type="STRING" id="44689.Q54HW9"/>
<protein>
    <submittedName>
        <fullName evidence="1">MatA protein</fullName>
    </submittedName>
</protein>
<keyword evidence="3" id="KW-1185">Reference proteome</keyword>
<dbReference type="GO" id="GO:0007531">
    <property type="term" value="P:mating type determination"/>
    <property type="evidence" value="ECO:0000315"/>
    <property type="project" value="dictyBase"/>
</dbReference>
<dbReference type="GO" id="GO:0003677">
    <property type="term" value="F:DNA binding"/>
    <property type="evidence" value="ECO:0000314"/>
    <property type="project" value="dictyBase"/>
</dbReference>
<evidence type="ECO:0000313" key="1">
    <source>
        <dbReference type="EMBL" id="CBA34802.1"/>
    </source>
</evidence>
<name>Q54HW9_DICDI</name>
<reference evidence="1" key="3">
    <citation type="journal article" date="2010" name="Science">
        <title>Sex determination in the social amoeba Dictyostelium discoideum.</title>
        <authorList>
            <person name="Bloomfield G."/>
            <person name="Skelton J."/>
            <person name="Ivens A."/>
            <person name="Tanaka Y."/>
            <person name="Kay R.R."/>
        </authorList>
    </citation>
    <scope>NUCLEOTIDE SEQUENCE</scope>
    <source>
        <strain evidence="1">WS205</strain>
    </source>
</reference>
<dbReference type="AlphaFoldDB" id="Q54HW9"/>
<accession>Q54HW9</accession>
<dbReference type="PaxDb" id="44689-DDB0188291"/>
<dbReference type="KEGG" id="ddi:DDB_G0289165"/>
<dbReference type="VEuPathDB" id="AmoebaDB:DDB_G0289165"/>
<dbReference type="PDB" id="5NR5">
    <property type="method" value="NMR"/>
    <property type="chains" value="A=1-107"/>
</dbReference>
<dbReference type="dictyBase" id="DDB_G0289165">
    <property type="gene designation" value="matA"/>
</dbReference>
<proteinExistence type="evidence at protein level"/>
<organism evidence="2 3">
    <name type="scientific">Dictyostelium discoideum</name>
    <name type="common">Social amoeba</name>
    <dbReference type="NCBI Taxonomy" id="44689"/>
    <lineage>
        <taxon>Eukaryota</taxon>
        <taxon>Amoebozoa</taxon>
        <taxon>Evosea</taxon>
        <taxon>Eumycetozoa</taxon>
        <taxon>Dictyostelia</taxon>
        <taxon>Dictyosteliales</taxon>
        <taxon>Dictyosteliaceae</taxon>
        <taxon>Dictyostelium</taxon>
    </lineage>
</organism>
<dbReference type="EMBL" id="FN543123">
    <property type="protein sequence ID" value="CBA34802.1"/>
    <property type="molecule type" value="Genomic_DNA"/>
</dbReference>
<evidence type="ECO:0007829" key="4">
    <source>
        <dbReference type="PDB" id="5NR5"/>
    </source>
</evidence>
<reference evidence="2" key="2">
    <citation type="submission" date="2009-08" db="EMBL/GenBank/DDBJ databases">
        <authorList>
            <consortium name="The Dictyostelium discoideum Sequencing Consortium"/>
            <person name="Eichinger L."/>
            <person name="Pachebat J.A."/>
            <person name="Gloeckner G."/>
            <person name="Rajandream M.-A."/>
            <person name="Sucgang R."/>
            <person name="Song J."/>
            <person name="Cox E.C."/>
            <person name="Tunggal B."/>
            <person name="Szafranski K."/>
            <person name="Konfortov B.A."/>
            <person name="Farbrother P."/>
            <person name="Bankier A.T."/>
            <person name="Lehmann R."/>
            <person name="Hamlin N."/>
            <person name="Xu Q."/>
            <person name="Davies R."/>
            <person name="Gaudet P."/>
            <person name="Fey P."/>
            <person name="Pilcher K."/>
            <person name="Chen G."/>
            <person name="Saunders D."/>
            <person name="Sodergren E."/>
            <person name="Davis P."/>
            <person name="Nie X."/>
            <person name="Kerhornou A."/>
            <person name="Hemphill L."/>
            <person name="Bason N."/>
            <person name="Berriman M."/>
            <person name="Desany B."/>
            <person name="Churcher C."/>
            <person name="Cooper J."/>
            <person name="van Driessche N."/>
            <person name="Cronin A."/>
            <person name="Goodhead I."/>
            <person name="Muzny D."/>
            <person name="Hall N."/>
            <person name="Harper D."/>
            <person name="Lindsay R."/>
            <person name="Hauser H."/>
            <person name="James K."/>
            <person name="Quiles M."/>
            <person name="Buchrieser C."/>
            <person name="Wardroper A."/>
            <person name="Thangavelu M."/>
            <person name="Johnson D."/>
            <person name="Knights A."/>
            <person name="Loulseged H."/>
            <person name="Mungall K."/>
            <person name="Price C."/>
            <person name="Ma J."/>
            <person name="Quail M."/>
            <person name="Hernandez J."/>
            <person name="Rabbinowitsch E."/>
            <person name="Steffen D."/>
            <person name="Sanders M."/>
            <person name="Weinstock G."/>
            <person name="Sharp S."/>
            <person name="Just E."/>
            <person name="Shaulsky G."/>
            <person name="Simmonds M."/>
            <person name="Tivey A."/>
            <person name="White B."/>
            <person name="Walker D."/>
            <person name="Woodward J."/>
            <person name="Winckler T."/>
            <person name="Schleicher M."/>
            <person name="Rosenthal A."/>
            <person name="Rivero F."/>
            <person name="Chisholm R.L."/>
            <person name="Gibbs R."/>
            <person name="Loomis W.F."/>
            <person name="Platzer M."/>
            <person name="Kay R.R."/>
            <person name="Williams J."/>
            <person name="Dear P.H."/>
            <person name="Noegel A.A."/>
            <person name="Barrell B."/>
            <person name="Kuspa A."/>
        </authorList>
    </citation>
    <scope>NUCLEOTIDE SEQUENCE</scope>
    <source>
        <strain evidence="2">AX4</strain>
    </source>
</reference>
<gene>
    <name evidence="1" type="primary">matA</name>
    <name evidence="2" type="ORF">DDB_G0289165</name>
</gene>
<evidence type="ECO:0000313" key="3">
    <source>
        <dbReference type="Proteomes" id="UP000002195"/>
    </source>
</evidence>
<dbReference type="GeneID" id="8626993"/>
<reference evidence="2 3" key="1">
    <citation type="journal article" date="2005" name="Nature">
        <title>The genome of the social amoeba Dictyostelium discoideum.</title>
        <authorList>
            <consortium name="The Dictyostelium discoideum Sequencing Consortium"/>
            <person name="Eichinger L."/>
            <person name="Pachebat J.A."/>
            <person name="Glockner G."/>
            <person name="Rajandream M.A."/>
            <person name="Sucgang R."/>
            <person name="Berriman M."/>
            <person name="Song J."/>
            <person name="Olsen R."/>
            <person name="Szafranski K."/>
            <person name="Xu Q."/>
            <person name="Tunggal B."/>
            <person name="Kummerfeld S."/>
            <person name="Madera M."/>
            <person name="Konfortov B.A."/>
            <person name="Rivero F."/>
            <person name="Bankier A.T."/>
            <person name="Lehmann R."/>
            <person name="Hamlin N."/>
            <person name="Davies R."/>
            <person name="Gaudet P."/>
            <person name="Fey P."/>
            <person name="Pilcher K."/>
            <person name="Chen G."/>
            <person name="Saunders D."/>
            <person name="Sodergren E."/>
            <person name="Davis P."/>
            <person name="Kerhornou A."/>
            <person name="Nie X."/>
            <person name="Hall N."/>
            <person name="Anjard C."/>
            <person name="Hemphill L."/>
            <person name="Bason N."/>
            <person name="Farbrother P."/>
            <person name="Desany B."/>
            <person name="Just E."/>
            <person name="Morio T."/>
            <person name="Rost R."/>
            <person name="Churcher C."/>
            <person name="Cooper J."/>
            <person name="Haydock S."/>
            <person name="van Driessche N."/>
            <person name="Cronin A."/>
            <person name="Goodhead I."/>
            <person name="Muzny D."/>
            <person name="Mourier T."/>
            <person name="Pain A."/>
            <person name="Lu M."/>
            <person name="Harper D."/>
            <person name="Lindsay R."/>
            <person name="Hauser H."/>
            <person name="James K."/>
            <person name="Quiles M."/>
            <person name="Madan Babu M."/>
            <person name="Saito T."/>
            <person name="Buchrieser C."/>
            <person name="Wardroper A."/>
            <person name="Felder M."/>
            <person name="Thangavelu M."/>
            <person name="Johnson D."/>
            <person name="Knights A."/>
            <person name="Loulseged H."/>
            <person name="Mungall K."/>
            <person name="Oliver K."/>
            <person name="Price C."/>
            <person name="Quail M.A."/>
            <person name="Urushihara H."/>
            <person name="Hernandez J."/>
            <person name="Rabbinowitsch E."/>
            <person name="Steffen D."/>
            <person name="Sanders M."/>
            <person name="Ma J."/>
            <person name="Kohara Y."/>
            <person name="Sharp S."/>
            <person name="Simmonds M."/>
            <person name="Spiegler S."/>
            <person name="Tivey A."/>
            <person name="Sugano S."/>
            <person name="White B."/>
            <person name="Walker D."/>
            <person name="Woodward J."/>
            <person name="Winckler T."/>
            <person name="Tanaka Y."/>
            <person name="Shaulsky G."/>
            <person name="Schleicher M."/>
            <person name="Weinstock G."/>
            <person name="Rosenthal A."/>
            <person name="Cox E.C."/>
            <person name="Chisholm R.L."/>
            <person name="Gibbs R."/>
            <person name="Loomis W.F."/>
            <person name="Platzer M."/>
            <person name="Kay R.R."/>
            <person name="Williams J."/>
            <person name="Dear P.H."/>
            <person name="Noegel A.A."/>
            <person name="Barrell B."/>
            <person name="Kuspa A."/>
        </authorList>
    </citation>
    <scope>NUCLEOTIDE SEQUENCE [LARGE SCALE GENOMIC DNA]</scope>
    <source>
        <strain evidence="2 3">AX4</strain>
    </source>
</reference>